<organism evidence="1">
    <name type="scientific">marine sediment metagenome</name>
    <dbReference type="NCBI Taxonomy" id="412755"/>
    <lineage>
        <taxon>unclassified sequences</taxon>
        <taxon>metagenomes</taxon>
        <taxon>ecological metagenomes</taxon>
    </lineage>
</organism>
<evidence type="ECO:0000313" key="1">
    <source>
        <dbReference type="EMBL" id="KKL79461.1"/>
    </source>
</evidence>
<comment type="caution">
    <text evidence="1">The sequence shown here is derived from an EMBL/GenBank/DDBJ whole genome shotgun (WGS) entry which is preliminary data.</text>
</comment>
<name>A0A0F9FLS5_9ZZZZ</name>
<dbReference type="EMBL" id="LAZR01023164">
    <property type="protein sequence ID" value="KKL79461.1"/>
    <property type="molecule type" value="Genomic_DNA"/>
</dbReference>
<protein>
    <submittedName>
        <fullName evidence="1">Uncharacterized protein</fullName>
    </submittedName>
</protein>
<sequence>MEIINGVEQDGAVTVYADIDGLTIDKTVIGGDTPAAGSFTTLTASGLTSLSDNLVLPKTAGKGIQVDIATPSFTWRDLKGKVTQRNIGVSKPTHAVYRDTLRQFQFAAGKEEYFTYHIDHDHVPDSDIFLHVHWSHTSGAVSGGTITIEYEISYAKGFNQGAFGASVSTTFTGTASTTQYQHILSEIQISAVSPDGNQIDSNDLEPDGIIEARIKITSNDMTGATPNPFIHEVDIHYQSTSVGTKEKAPNFYGA</sequence>
<gene>
    <name evidence="1" type="ORF">LCGC14_2014590</name>
</gene>
<proteinExistence type="predicted"/>
<accession>A0A0F9FLS5</accession>
<dbReference type="AlphaFoldDB" id="A0A0F9FLS5"/>
<reference evidence="1" key="1">
    <citation type="journal article" date="2015" name="Nature">
        <title>Complex archaea that bridge the gap between prokaryotes and eukaryotes.</title>
        <authorList>
            <person name="Spang A."/>
            <person name="Saw J.H."/>
            <person name="Jorgensen S.L."/>
            <person name="Zaremba-Niedzwiedzka K."/>
            <person name="Martijn J."/>
            <person name="Lind A.E."/>
            <person name="van Eijk R."/>
            <person name="Schleper C."/>
            <person name="Guy L."/>
            <person name="Ettema T.J."/>
        </authorList>
    </citation>
    <scope>NUCLEOTIDE SEQUENCE</scope>
</reference>